<sequence>MDRLFALFLYFSTPIFTQARSLTVKNNCAFTVWPALFTPQIGSGSAASGPDGKTGWEAPAGSEVSFSVPDDWQAGRLWGRRDCDFSRAPPLTCASGSCNGGLECTSTGVPPATLAEFSFGATSGITDFYDISLVDGFNLPMQITNNAKCPVAECTVDLNAACPRQLRGNNTADGAVSGCMSSCLANLDGQQTNSPNCCTGDSSGGATSCTAAGVQFFDYFKGRCPNALAYAFDELALWQCDGKLEAQYTVTFCP</sequence>
<comment type="caution">
    <text evidence="3">The sequence shown here is derived from an EMBL/GenBank/DDBJ whole genome shotgun (WGS) entry which is preliminary data.</text>
</comment>
<dbReference type="InterPro" id="IPR037176">
    <property type="entry name" value="Osmotin/thaumatin-like_sf"/>
</dbReference>
<feature type="disulfide bond" evidence="1">
    <location>
        <begin position="28"/>
        <end position="253"/>
    </location>
</feature>
<dbReference type="PANTHER" id="PTHR31048">
    <property type="entry name" value="OS03G0233200 PROTEIN"/>
    <property type="match status" value="1"/>
</dbReference>
<dbReference type="PROSITE" id="PS51367">
    <property type="entry name" value="THAUMATIN_2"/>
    <property type="match status" value="1"/>
</dbReference>
<protein>
    <recommendedName>
        <fullName evidence="5">Thaumatin-like protein</fullName>
    </recommendedName>
</protein>
<gene>
    <name evidence="3" type="ORF">VNI00_013985</name>
</gene>
<dbReference type="PRINTS" id="PR00347">
    <property type="entry name" value="THAUMATIN"/>
</dbReference>
<dbReference type="InterPro" id="IPR001938">
    <property type="entry name" value="Thaumatin"/>
</dbReference>
<accession>A0AAW0BVP0</accession>
<feature type="disulfide bond" evidence="1">
    <location>
        <begin position="98"/>
        <end position="104"/>
    </location>
</feature>
<feature type="disulfide bond" evidence="1">
    <location>
        <begin position="198"/>
        <end position="209"/>
    </location>
</feature>
<feature type="disulfide bond" evidence="1">
    <location>
        <begin position="83"/>
        <end position="93"/>
    </location>
</feature>
<keyword evidence="2" id="KW-0732">Signal</keyword>
<dbReference type="SMART" id="SM00205">
    <property type="entry name" value="THN"/>
    <property type="match status" value="1"/>
</dbReference>
<dbReference type="SUPFAM" id="SSF49870">
    <property type="entry name" value="Osmotin, thaumatin-like protein"/>
    <property type="match status" value="1"/>
</dbReference>
<feature type="signal peptide" evidence="2">
    <location>
        <begin position="1"/>
        <end position="19"/>
    </location>
</feature>
<dbReference type="Gene3D" id="2.60.110.10">
    <property type="entry name" value="Thaumatin"/>
    <property type="match status" value="1"/>
</dbReference>
<dbReference type="Pfam" id="PF00314">
    <property type="entry name" value="Thaumatin"/>
    <property type="match status" value="1"/>
</dbReference>
<organism evidence="3 4">
    <name type="scientific">Paramarasmius palmivorus</name>
    <dbReference type="NCBI Taxonomy" id="297713"/>
    <lineage>
        <taxon>Eukaryota</taxon>
        <taxon>Fungi</taxon>
        <taxon>Dikarya</taxon>
        <taxon>Basidiomycota</taxon>
        <taxon>Agaricomycotina</taxon>
        <taxon>Agaricomycetes</taxon>
        <taxon>Agaricomycetidae</taxon>
        <taxon>Agaricales</taxon>
        <taxon>Marasmiineae</taxon>
        <taxon>Marasmiaceae</taxon>
        <taxon>Paramarasmius</taxon>
    </lineage>
</organism>
<evidence type="ECO:0000256" key="1">
    <source>
        <dbReference type="PIRSR" id="PIRSR002703-1"/>
    </source>
</evidence>
<feature type="disulfide bond" evidence="1">
    <location>
        <begin position="154"/>
        <end position="224"/>
    </location>
</feature>
<evidence type="ECO:0000256" key="2">
    <source>
        <dbReference type="SAM" id="SignalP"/>
    </source>
</evidence>
<dbReference type="AlphaFoldDB" id="A0AAW0BVP0"/>
<keyword evidence="4" id="KW-1185">Reference proteome</keyword>
<keyword evidence="1" id="KW-1015">Disulfide bond</keyword>
<name>A0AAW0BVP0_9AGAR</name>
<dbReference type="PIRSF" id="PIRSF002703">
    <property type="entry name" value="Thaumatin"/>
    <property type="match status" value="1"/>
</dbReference>
<dbReference type="EMBL" id="JAYKXP010000074">
    <property type="protein sequence ID" value="KAK7030875.1"/>
    <property type="molecule type" value="Genomic_DNA"/>
</dbReference>
<feature type="chain" id="PRO_5043877885" description="Thaumatin-like protein" evidence="2">
    <location>
        <begin position="20"/>
        <end position="254"/>
    </location>
</feature>
<evidence type="ECO:0000313" key="4">
    <source>
        <dbReference type="Proteomes" id="UP001383192"/>
    </source>
</evidence>
<feature type="disulfide bond" evidence="1">
    <location>
        <begin position="162"/>
        <end position="179"/>
    </location>
</feature>
<evidence type="ECO:0000313" key="3">
    <source>
        <dbReference type="EMBL" id="KAK7030875.1"/>
    </source>
</evidence>
<proteinExistence type="predicted"/>
<reference evidence="3 4" key="1">
    <citation type="submission" date="2024-01" db="EMBL/GenBank/DDBJ databases">
        <title>A draft genome for a cacao thread blight-causing isolate of Paramarasmius palmivorus.</title>
        <authorList>
            <person name="Baruah I.K."/>
            <person name="Bukari Y."/>
            <person name="Amoako-Attah I."/>
            <person name="Meinhardt L.W."/>
            <person name="Bailey B.A."/>
            <person name="Cohen S.P."/>
        </authorList>
    </citation>
    <scope>NUCLEOTIDE SEQUENCE [LARGE SCALE GENOMIC DNA]</scope>
    <source>
        <strain evidence="3 4">GH-12</strain>
    </source>
</reference>
<evidence type="ECO:0008006" key="5">
    <source>
        <dbReference type="Google" id="ProtNLM"/>
    </source>
</evidence>
<dbReference type="Proteomes" id="UP001383192">
    <property type="component" value="Unassembled WGS sequence"/>
</dbReference>
<feature type="disulfide bond" evidence="1">
    <location>
        <begin position="183"/>
        <end position="197"/>
    </location>
</feature>
<feature type="disulfide bond" evidence="1">
    <location>
        <begin position="149"/>
        <end position="240"/>
    </location>
</feature>